<keyword evidence="7" id="KW-0658">Purine biosynthesis</keyword>
<dbReference type="SMART" id="SM01001">
    <property type="entry name" value="AIRC"/>
    <property type="match status" value="1"/>
</dbReference>
<dbReference type="Gene3D" id="3.30.200.20">
    <property type="entry name" value="Phosphorylase Kinase, domain 1"/>
    <property type="match status" value="1"/>
</dbReference>
<dbReference type="Gene3D" id="3.30.470.20">
    <property type="entry name" value="ATP-grasp fold, B domain"/>
    <property type="match status" value="1"/>
</dbReference>
<feature type="domain" description="PurE" evidence="12">
    <location>
        <begin position="267"/>
        <end position="413"/>
    </location>
</feature>
<evidence type="ECO:0000313" key="14">
    <source>
        <dbReference type="Proteomes" id="UP000792457"/>
    </source>
</evidence>
<dbReference type="Proteomes" id="UP000792457">
    <property type="component" value="Unassembled WGS sequence"/>
</dbReference>
<dbReference type="SUPFAM" id="SSF56104">
    <property type="entry name" value="SAICAR synthase-like"/>
    <property type="match status" value="1"/>
</dbReference>
<evidence type="ECO:0000256" key="2">
    <source>
        <dbReference type="ARBA" id="ARBA00004747"/>
    </source>
</evidence>
<keyword evidence="8" id="KW-0210">Decarboxylase</keyword>
<dbReference type="CDD" id="cd01416">
    <property type="entry name" value="SAICAR_synt_Ade5"/>
    <property type="match status" value="1"/>
</dbReference>
<comment type="pathway">
    <text evidence="2">Purine metabolism; IMP biosynthesis via de novo pathway; 5-amino-1-(5-phospho-D-ribosyl)imidazole-4-carboxylate from 5-amino-1-(5-phospho-D-ribosyl)imidazole (carboxylase route): step 1/1.</text>
</comment>
<dbReference type="SUPFAM" id="SSF52255">
    <property type="entry name" value="N5-CAIR mutase (phosphoribosylaminoimidazole carboxylase, PurE)"/>
    <property type="match status" value="1"/>
</dbReference>
<dbReference type="InterPro" id="IPR050089">
    <property type="entry name" value="SAICAR_synthetase"/>
</dbReference>
<dbReference type="Pfam" id="PF01259">
    <property type="entry name" value="SAICAR_synt"/>
    <property type="match status" value="1"/>
</dbReference>
<reference evidence="13" key="2">
    <citation type="submission" date="2017-10" db="EMBL/GenBank/DDBJ databases">
        <title>Ladona fulva Genome sequencing and assembly.</title>
        <authorList>
            <person name="Murali S."/>
            <person name="Richards S."/>
            <person name="Bandaranaike D."/>
            <person name="Bellair M."/>
            <person name="Blankenburg K."/>
            <person name="Chao H."/>
            <person name="Dinh H."/>
            <person name="Doddapaneni H."/>
            <person name="Dugan-Rocha S."/>
            <person name="Elkadiri S."/>
            <person name="Gnanaolivu R."/>
            <person name="Hernandez B."/>
            <person name="Skinner E."/>
            <person name="Javaid M."/>
            <person name="Lee S."/>
            <person name="Li M."/>
            <person name="Ming W."/>
            <person name="Munidasa M."/>
            <person name="Muniz J."/>
            <person name="Nguyen L."/>
            <person name="Hughes D."/>
            <person name="Osuji N."/>
            <person name="Pu L.-L."/>
            <person name="Puazo M."/>
            <person name="Qu C."/>
            <person name="Quiroz J."/>
            <person name="Raj R."/>
            <person name="Weissenberger G."/>
            <person name="Xin Y."/>
            <person name="Zou X."/>
            <person name="Han Y."/>
            <person name="Worley K."/>
            <person name="Muzny D."/>
            <person name="Gibbs R."/>
        </authorList>
    </citation>
    <scope>NUCLEOTIDE SEQUENCE</scope>
    <source>
        <strain evidence="13">Sampled in the wild</strain>
    </source>
</reference>
<dbReference type="GO" id="GO:0016831">
    <property type="term" value="F:carboxy-lyase activity"/>
    <property type="evidence" value="ECO:0007669"/>
    <property type="project" value="UniProtKB-KW"/>
</dbReference>
<name>A0A8K0KL12_LADFU</name>
<dbReference type="FunFam" id="3.30.470.20:FF:000020">
    <property type="entry name" value="Probable multifunctional protein ADE2"/>
    <property type="match status" value="1"/>
</dbReference>
<evidence type="ECO:0000256" key="6">
    <source>
        <dbReference type="ARBA" id="ARBA00022741"/>
    </source>
</evidence>
<dbReference type="HAMAP" id="MF_00137">
    <property type="entry name" value="SAICAR_synth"/>
    <property type="match status" value="1"/>
</dbReference>
<keyword evidence="11" id="KW-0511">Multifunctional enzyme</keyword>
<dbReference type="EMBL" id="KZ309043">
    <property type="protein sequence ID" value="KAG8236562.1"/>
    <property type="molecule type" value="Genomic_DNA"/>
</dbReference>
<comment type="pathway">
    <text evidence="1">Purine metabolism; IMP biosynthesis via de novo pathway; 5-amino-1-(5-phospho-D-ribosyl)imidazole-4-carboxamide from 5-amino-1-(5-phospho-D-ribosyl)imidazole-4-carboxylate: step 1/2.</text>
</comment>
<organism evidence="13 14">
    <name type="scientific">Ladona fulva</name>
    <name type="common">Scarce chaser dragonfly</name>
    <name type="synonym">Libellula fulva</name>
    <dbReference type="NCBI Taxonomy" id="123851"/>
    <lineage>
        <taxon>Eukaryota</taxon>
        <taxon>Metazoa</taxon>
        <taxon>Ecdysozoa</taxon>
        <taxon>Arthropoda</taxon>
        <taxon>Hexapoda</taxon>
        <taxon>Insecta</taxon>
        <taxon>Pterygota</taxon>
        <taxon>Palaeoptera</taxon>
        <taxon>Odonata</taxon>
        <taxon>Epiprocta</taxon>
        <taxon>Anisoptera</taxon>
        <taxon>Libelluloidea</taxon>
        <taxon>Libellulidae</taxon>
        <taxon>Ladona</taxon>
    </lineage>
</organism>
<evidence type="ECO:0000256" key="3">
    <source>
        <dbReference type="ARBA" id="ARBA00010478"/>
    </source>
</evidence>
<protein>
    <recommendedName>
        <fullName evidence="12">PurE domain-containing protein</fullName>
    </recommendedName>
</protein>
<dbReference type="InterPro" id="IPR018236">
    <property type="entry name" value="SAICAR_synthetase_CS"/>
</dbReference>
<keyword evidence="14" id="KW-1185">Reference proteome</keyword>
<evidence type="ECO:0000256" key="7">
    <source>
        <dbReference type="ARBA" id="ARBA00022755"/>
    </source>
</evidence>
<dbReference type="GO" id="GO:0006189">
    <property type="term" value="P:'de novo' IMP biosynthetic process"/>
    <property type="evidence" value="ECO:0007669"/>
    <property type="project" value="UniProtKB-UniPathway"/>
</dbReference>
<dbReference type="GO" id="GO:0004639">
    <property type="term" value="F:phosphoribosylaminoimidazolesuccinocarboxamide synthase activity"/>
    <property type="evidence" value="ECO:0007669"/>
    <property type="project" value="InterPro"/>
</dbReference>
<comment type="caution">
    <text evidence="13">The sequence shown here is derived from an EMBL/GenBank/DDBJ whole genome shotgun (WGS) entry which is preliminary data.</text>
</comment>
<dbReference type="InterPro" id="IPR000031">
    <property type="entry name" value="PurE_dom"/>
</dbReference>
<evidence type="ECO:0000256" key="9">
    <source>
        <dbReference type="ARBA" id="ARBA00022840"/>
    </source>
</evidence>
<dbReference type="Gene3D" id="3.40.50.1970">
    <property type="match status" value="1"/>
</dbReference>
<evidence type="ECO:0000256" key="8">
    <source>
        <dbReference type="ARBA" id="ARBA00022793"/>
    </source>
</evidence>
<dbReference type="PANTHER" id="PTHR43599">
    <property type="entry name" value="MULTIFUNCTIONAL PROTEIN ADE2"/>
    <property type="match status" value="1"/>
</dbReference>
<keyword evidence="10" id="KW-0456">Lyase</keyword>
<comment type="similarity">
    <text evidence="4">In the N-terminal section; belongs to the SAICAR synthetase family.</text>
</comment>
<dbReference type="GO" id="GO:0005829">
    <property type="term" value="C:cytosol"/>
    <property type="evidence" value="ECO:0007669"/>
    <property type="project" value="TreeGrafter"/>
</dbReference>
<evidence type="ECO:0000313" key="13">
    <source>
        <dbReference type="EMBL" id="KAG8236562.1"/>
    </source>
</evidence>
<evidence type="ECO:0000256" key="1">
    <source>
        <dbReference type="ARBA" id="ARBA00004672"/>
    </source>
</evidence>
<keyword evidence="9" id="KW-0067">ATP-binding</keyword>
<dbReference type="AlphaFoldDB" id="A0A8K0KL12"/>
<reference evidence="13" key="1">
    <citation type="submission" date="2013-04" db="EMBL/GenBank/DDBJ databases">
        <authorList>
            <person name="Qu J."/>
            <person name="Murali S.C."/>
            <person name="Bandaranaike D."/>
            <person name="Bellair M."/>
            <person name="Blankenburg K."/>
            <person name="Chao H."/>
            <person name="Dinh H."/>
            <person name="Doddapaneni H."/>
            <person name="Downs B."/>
            <person name="Dugan-Rocha S."/>
            <person name="Elkadiri S."/>
            <person name="Gnanaolivu R.D."/>
            <person name="Hernandez B."/>
            <person name="Javaid M."/>
            <person name="Jayaseelan J.C."/>
            <person name="Lee S."/>
            <person name="Li M."/>
            <person name="Ming W."/>
            <person name="Munidasa M."/>
            <person name="Muniz J."/>
            <person name="Nguyen L."/>
            <person name="Ongeri F."/>
            <person name="Osuji N."/>
            <person name="Pu L.-L."/>
            <person name="Puazo M."/>
            <person name="Qu C."/>
            <person name="Quiroz J."/>
            <person name="Raj R."/>
            <person name="Weissenberger G."/>
            <person name="Xin Y."/>
            <person name="Zou X."/>
            <person name="Han Y."/>
            <person name="Richards S."/>
            <person name="Worley K."/>
            <person name="Muzny D."/>
            <person name="Gibbs R."/>
        </authorList>
    </citation>
    <scope>NUCLEOTIDE SEQUENCE</scope>
    <source>
        <strain evidence="13">Sampled in the wild</strain>
    </source>
</reference>
<dbReference type="GO" id="GO:0005524">
    <property type="term" value="F:ATP binding"/>
    <property type="evidence" value="ECO:0007669"/>
    <property type="project" value="UniProtKB-KW"/>
</dbReference>
<dbReference type="UniPathway" id="UPA00074">
    <property type="reaction ID" value="UER00130"/>
</dbReference>
<dbReference type="PROSITE" id="PS01058">
    <property type="entry name" value="SAICAR_SYNTHETASE_2"/>
    <property type="match status" value="1"/>
</dbReference>
<evidence type="ECO:0000256" key="10">
    <source>
        <dbReference type="ARBA" id="ARBA00023239"/>
    </source>
</evidence>
<dbReference type="FunFam" id="3.40.50.1970:FF:000006">
    <property type="entry name" value="Probable multifunctional protein ADE2"/>
    <property type="match status" value="1"/>
</dbReference>
<dbReference type="InterPro" id="IPR028923">
    <property type="entry name" value="SAICAR_synt/ADE2_N"/>
</dbReference>
<evidence type="ECO:0000256" key="5">
    <source>
        <dbReference type="ARBA" id="ARBA00022598"/>
    </source>
</evidence>
<dbReference type="Pfam" id="PF00731">
    <property type="entry name" value="AIRC"/>
    <property type="match status" value="1"/>
</dbReference>
<dbReference type="FunFam" id="3.30.200.20:FF:000183">
    <property type="entry name" value="Probable multifunctional protein ADE2"/>
    <property type="match status" value="1"/>
</dbReference>
<keyword evidence="5" id="KW-0436">Ligase</keyword>
<accession>A0A8K0KL12</accession>
<dbReference type="OrthoDB" id="9991235at2759"/>
<proteinExistence type="inferred from homology"/>
<evidence type="ECO:0000259" key="12">
    <source>
        <dbReference type="SMART" id="SM01001"/>
    </source>
</evidence>
<comment type="similarity">
    <text evidence="3">In the C-terminal section; belongs to the AIR carboxylase family. Class II subfamily.</text>
</comment>
<evidence type="ECO:0000256" key="11">
    <source>
        <dbReference type="ARBA" id="ARBA00023268"/>
    </source>
</evidence>
<sequence>MDHPAVTATMSRRDVIEGISVGALIIEGKTKRVWEMPGTGGAKGPAMVLIESKDRITAGDGVKAHEMAGKALISNATNAKVFQILNSVGLKTAFSKTAGDTAFIAHRCQMIPIEWVSRRLATGSFLKRHPGVPEGYRFNPPLQETFYKDDANHDPQWSEQQIVSAGFSYNGLTIGKDEVDFMRRATICVFEVLERAWASRDCALIDMKIEFGVNDQGEILVADVIDSDSWRLWPSGDKRLMKDKQVYRNIVGEVTKSHLEEVKRNFEWVVILMGSPSDEAHCQKIADNCRALGLPTQMRVTSAHKGTEDTLKILAEYEGSDLPIVLIAVAGRSNGLGPVLSGNSCLPVINCPPVKPDNVDKDIWSSVNVPSGLGCATVVYPEAAALMAAQIHALKDHLIWSRLRVRQLQTIASLKAADKILQMLVMEADQEELYFSINLITVMNLLKIDFYIAVFTITYSQFMNLFMINVEC</sequence>
<feature type="non-terminal residue" evidence="13">
    <location>
        <position position="472"/>
    </location>
</feature>
<gene>
    <name evidence="13" type="ORF">J437_LFUL017018</name>
</gene>
<dbReference type="HAMAP" id="MF_02045">
    <property type="entry name" value="PurE_classII"/>
    <property type="match status" value="1"/>
</dbReference>
<evidence type="ECO:0000256" key="4">
    <source>
        <dbReference type="ARBA" id="ARBA00011020"/>
    </source>
</evidence>
<dbReference type="InterPro" id="IPR033626">
    <property type="entry name" value="PurE_classII"/>
</dbReference>
<keyword evidence="6" id="KW-0547">Nucleotide-binding</keyword>
<dbReference type="PANTHER" id="PTHR43599:SF3">
    <property type="entry name" value="SI:DKEY-6E2.2"/>
    <property type="match status" value="1"/>
</dbReference>